<evidence type="ECO:0000259" key="2">
    <source>
        <dbReference type="Pfam" id="PF14321"/>
    </source>
</evidence>
<accession>A0A830EPG9</accession>
<reference evidence="3" key="2">
    <citation type="submission" date="2020-09" db="EMBL/GenBank/DDBJ databases">
        <authorList>
            <person name="Sun Q."/>
            <person name="Ohkuma M."/>
        </authorList>
    </citation>
    <scope>NUCLEOTIDE SEQUENCE</scope>
    <source>
        <strain evidence="3">JCM 19018</strain>
    </source>
</reference>
<feature type="region of interest" description="Disordered" evidence="1">
    <location>
        <begin position="256"/>
        <end position="317"/>
    </location>
</feature>
<feature type="compositionally biased region" description="Low complexity" evidence="1">
    <location>
        <begin position="22"/>
        <end position="32"/>
    </location>
</feature>
<feature type="compositionally biased region" description="Acidic residues" evidence="1">
    <location>
        <begin position="264"/>
        <end position="289"/>
    </location>
</feature>
<reference evidence="3" key="1">
    <citation type="journal article" date="2014" name="Int. J. Syst. Evol. Microbiol.">
        <title>Complete genome sequence of Corynebacterium casei LMG S-19264T (=DSM 44701T), isolated from a smear-ripened cheese.</title>
        <authorList>
            <consortium name="US DOE Joint Genome Institute (JGI-PGF)"/>
            <person name="Walter F."/>
            <person name="Albersmeier A."/>
            <person name="Kalinowski J."/>
            <person name="Ruckert C."/>
        </authorList>
    </citation>
    <scope>NUCLEOTIDE SEQUENCE</scope>
    <source>
        <strain evidence="3">JCM 19018</strain>
    </source>
</reference>
<dbReference type="InterPro" id="IPR025491">
    <property type="entry name" value="DUF4382"/>
</dbReference>
<dbReference type="Pfam" id="PF14321">
    <property type="entry name" value="DUF4382"/>
    <property type="match status" value="1"/>
</dbReference>
<dbReference type="Proteomes" id="UP000614221">
    <property type="component" value="Unassembled WGS sequence"/>
</dbReference>
<name>A0A830EPG9_9EURY</name>
<feature type="compositionally biased region" description="Basic and acidic residues" evidence="1">
    <location>
        <begin position="296"/>
        <end position="310"/>
    </location>
</feature>
<dbReference type="RefSeq" id="WP_188975935.1">
    <property type="nucleotide sequence ID" value="NZ_BMPD01000001.1"/>
</dbReference>
<protein>
    <recommendedName>
        <fullName evidence="2">DUF4382 domain-containing protein</fullName>
    </recommendedName>
</protein>
<dbReference type="OrthoDB" id="206301at2157"/>
<proteinExistence type="predicted"/>
<comment type="caution">
    <text evidence="3">The sequence shown here is derived from an EMBL/GenBank/DDBJ whole genome shotgun (WGS) entry which is preliminary data.</text>
</comment>
<feature type="domain" description="DUF4382" evidence="2">
    <location>
        <begin position="57"/>
        <end position="247"/>
    </location>
</feature>
<dbReference type="AlphaFoldDB" id="A0A830EPG9"/>
<evidence type="ECO:0000313" key="3">
    <source>
        <dbReference type="EMBL" id="GGK59928.1"/>
    </source>
</evidence>
<organism evidence="3 4">
    <name type="scientific">Haloarcula sebkhae</name>
    <dbReference type="NCBI Taxonomy" id="932660"/>
    <lineage>
        <taxon>Archaea</taxon>
        <taxon>Methanobacteriati</taxon>
        <taxon>Methanobacteriota</taxon>
        <taxon>Stenosarchaea group</taxon>
        <taxon>Halobacteria</taxon>
        <taxon>Halobacteriales</taxon>
        <taxon>Haloarculaceae</taxon>
        <taxon>Haloarcula</taxon>
    </lineage>
</organism>
<feature type="compositionally biased region" description="Acidic residues" evidence="1">
    <location>
        <begin position="125"/>
        <end position="143"/>
    </location>
</feature>
<feature type="region of interest" description="Disordered" evidence="1">
    <location>
        <begin position="19"/>
        <end position="53"/>
    </location>
</feature>
<evidence type="ECO:0000256" key="1">
    <source>
        <dbReference type="SAM" id="MobiDB-lite"/>
    </source>
</evidence>
<evidence type="ECO:0000313" key="4">
    <source>
        <dbReference type="Proteomes" id="UP000614221"/>
    </source>
</evidence>
<feature type="region of interest" description="Disordered" evidence="1">
    <location>
        <begin position="90"/>
        <end position="155"/>
    </location>
</feature>
<dbReference type="EMBL" id="BMPD01000001">
    <property type="protein sequence ID" value="GGK59928.1"/>
    <property type="molecule type" value="Genomic_DNA"/>
</dbReference>
<gene>
    <name evidence="3" type="ORF">GCM10009067_10420</name>
</gene>
<feature type="compositionally biased region" description="Basic and acidic residues" evidence="1">
    <location>
        <begin position="144"/>
        <end position="155"/>
    </location>
</feature>
<sequence>MRRRRFIATGAGVSVGLLAGCAGSSDSGESDGTSGGETSDGGSTDADTMTNDGRTVGTFRLLISDQPAAIGDFDSLDVSFSKARIFHAKDSGETDESDDATETGSTETVTADATETDTAEPTATADDDDTADEEEDEDEEENEKADGGDSGFEVRDLDGATVDLTKVLGDKPIGVLDGELEAGRYSKIELYAESVDGVVNGESVDVKIPSEKLQLTKPFEVVAGESVDFVFDINVVKKGNGGYNLLPVISESGVAGKDVAVEEVGSDGGEDETDDAEEDSNESDDEETETGTTKTETTERDSLTESDQRGNETTAAE</sequence>
<dbReference type="PROSITE" id="PS51257">
    <property type="entry name" value="PROKAR_LIPOPROTEIN"/>
    <property type="match status" value="1"/>
</dbReference>